<dbReference type="EMBL" id="JBHSSW010000012">
    <property type="protein sequence ID" value="MFC6198512.1"/>
    <property type="molecule type" value="Genomic_DNA"/>
</dbReference>
<organism evidence="1 2">
    <name type="scientific">Ponticaulis profundi</name>
    <dbReference type="NCBI Taxonomy" id="2665222"/>
    <lineage>
        <taxon>Bacteria</taxon>
        <taxon>Pseudomonadati</taxon>
        <taxon>Pseudomonadota</taxon>
        <taxon>Alphaproteobacteria</taxon>
        <taxon>Hyphomonadales</taxon>
        <taxon>Hyphomonadaceae</taxon>
        <taxon>Ponticaulis</taxon>
    </lineage>
</organism>
<gene>
    <name evidence="1" type="ORF">ACFQDM_10490</name>
</gene>
<dbReference type="RefSeq" id="WP_377378784.1">
    <property type="nucleotide sequence ID" value="NZ_JBHSSW010000012.1"/>
</dbReference>
<proteinExistence type="predicted"/>
<dbReference type="Proteomes" id="UP001596303">
    <property type="component" value="Unassembled WGS sequence"/>
</dbReference>
<name>A0ABW1SAG8_9PROT</name>
<protein>
    <recommendedName>
        <fullName evidence="3">STAS/SEC14 domain-containing protein</fullName>
    </recommendedName>
</protein>
<keyword evidence="2" id="KW-1185">Reference proteome</keyword>
<accession>A0ABW1SAG8</accession>
<evidence type="ECO:0008006" key="3">
    <source>
        <dbReference type="Google" id="ProtNLM"/>
    </source>
</evidence>
<comment type="caution">
    <text evidence="1">The sequence shown here is derived from an EMBL/GenBank/DDBJ whole genome shotgun (WGS) entry which is preliminary data.</text>
</comment>
<sequence>MTAGADRTLFLIWLDTSLTDEDCQPLSDLGSWFLLNENLLLIHSAETRSKVYHAVKHMFQPEALMAAPLKDAPKFKGMNEGALNWVRALPEDD</sequence>
<evidence type="ECO:0000313" key="1">
    <source>
        <dbReference type="EMBL" id="MFC6198512.1"/>
    </source>
</evidence>
<evidence type="ECO:0000313" key="2">
    <source>
        <dbReference type="Proteomes" id="UP001596303"/>
    </source>
</evidence>
<reference evidence="2" key="1">
    <citation type="journal article" date="2019" name="Int. J. Syst. Evol. Microbiol.">
        <title>The Global Catalogue of Microorganisms (GCM) 10K type strain sequencing project: providing services to taxonomists for standard genome sequencing and annotation.</title>
        <authorList>
            <consortium name="The Broad Institute Genomics Platform"/>
            <consortium name="The Broad Institute Genome Sequencing Center for Infectious Disease"/>
            <person name="Wu L."/>
            <person name="Ma J."/>
        </authorList>
    </citation>
    <scope>NUCLEOTIDE SEQUENCE [LARGE SCALE GENOMIC DNA]</scope>
    <source>
        <strain evidence="2">CGMCC-1.15741</strain>
    </source>
</reference>